<gene>
    <name evidence="5" type="ORF">GAB14E_1728</name>
</gene>
<dbReference type="GO" id="GO:0016491">
    <property type="term" value="F:oxidoreductase activity"/>
    <property type="evidence" value="ECO:0007669"/>
    <property type="project" value="UniProtKB-KW"/>
</dbReference>
<protein>
    <submittedName>
        <fullName evidence="5">Nitroreductase</fullName>
    </submittedName>
</protein>
<dbReference type="CDD" id="cd02149">
    <property type="entry name" value="NfsB-like"/>
    <property type="match status" value="1"/>
</dbReference>
<evidence type="ECO:0000256" key="2">
    <source>
        <dbReference type="ARBA" id="ARBA00022857"/>
    </source>
</evidence>
<comment type="similarity">
    <text evidence="1">Belongs to the nitroreductase family.</text>
</comment>
<keyword evidence="2" id="KW-0521">NADP</keyword>
<organism evidence="5 6">
    <name type="scientific">Colwellia psychrerythraea</name>
    <name type="common">Vibrio psychroerythus</name>
    <dbReference type="NCBI Taxonomy" id="28229"/>
    <lineage>
        <taxon>Bacteria</taxon>
        <taxon>Pseudomonadati</taxon>
        <taxon>Pseudomonadota</taxon>
        <taxon>Gammaproteobacteria</taxon>
        <taxon>Alteromonadales</taxon>
        <taxon>Colwelliaceae</taxon>
        <taxon>Colwellia</taxon>
    </lineage>
</organism>
<dbReference type="PANTHER" id="PTHR43673">
    <property type="entry name" value="NAD(P)H NITROREDUCTASE YDGI-RELATED"/>
    <property type="match status" value="1"/>
</dbReference>
<evidence type="ECO:0000256" key="1">
    <source>
        <dbReference type="ARBA" id="ARBA00007118"/>
    </source>
</evidence>
<dbReference type="PATRIC" id="fig|28229.3.peg.903"/>
<comment type="caution">
    <text evidence="5">The sequence shown here is derived from an EMBL/GenBank/DDBJ whole genome shotgun (WGS) entry which is preliminary data.</text>
</comment>
<dbReference type="Gene3D" id="3.40.109.10">
    <property type="entry name" value="NADH Oxidase"/>
    <property type="match status" value="1"/>
</dbReference>
<evidence type="ECO:0000313" key="6">
    <source>
        <dbReference type="Proteomes" id="UP000029868"/>
    </source>
</evidence>
<dbReference type="AlphaFoldDB" id="A0A099L115"/>
<dbReference type="Proteomes" id="UP000029868">
    <property type="component" value="Unassembled WGS sequence"/>
</dbReference>
<dbReference type="InterPro" id="IPR000415">
    <property type="entry name" value="Nitroreductase-like"/>
</dbReference>
<dbReference type="OrthoDB" id="9809288at2"/>
<dbReference type="SUPFAM" id="SSF55469">
    <property type="entry name" value="FMN-dependent nitroreductase-like"/>
    <property type="match status" value="1"/>
</dbReference>
<keyword evidence="3" id="KW-0560">Oxidoreductase</keyword>
<dbReference type="PANTHER" id="PTHR43673:SF10">
    <property type="entry name" value="NADH DEHYDROGENASE_NAD(P)H NITROREDUCTASE XCC3605-RELATED"/>
    <property type="match status" value="1"/>
</dbReference>
<dbReference type="InterPro" id="IPR029479">
    <property type="entry name" value="Nitroreductase"/>
</dbReference>
<evidence type="ECO:0000259" key="4">
    <source>
        <dbReference type="Pfam" id="PF00881"/>
    </source>
</evidence>
<sequence length="218" mass="24698">MTHPIIEDLTNRHTVKKYDASRKIPAADLDILFEAMRLSASSINSQPWKFIALESDAAKSRLKNTFVNMHEYNKKHVFDSSQVILFAHNPKYTRDDYAKVVDKGIADKRTPLENREAAFGVYLFADLNTAEDGDTSTWTKAQTYLALGNTLHVLARLKIDSTPMEGIDIELVNKEFSEELDGYQCDVALAIGYHHPEQDFNAKLPKSRLALNDVLVRL</sequence>
<accession>A0A099L115</accession>
<evidence type="ECO:0000256" key="3">
    <source>
        <dbReference type="ARBA" id="ARBA00023002"/>
    </source>
</evidence>
<name>A0A099L115_COLPS</name>
<dbReference type="RefSeq" id="WP_033081034.1">
    <property type="nucleotide sequence ID" value="NZ_JQEC01000007.1"/>
</dbReference>
<evidence type="ECO:0000313" key="5">
    <source>
        <dbReference type="EMBL" id="KGJ96654.1"/>
    </source>
</evidence>
<dbReference type="InterPro" id="IPR033878">
    <property type="entry name" value="NfsB-like"/>
</dbReference>
<feature type="domain" description="Nitroreductase" evidence="4">
    <location>
        <begin position="10"/>
        <end position="193"/>
    </location>
</feature>
<dbReference type="EMBL" id="JQEC01000007">
    <property type="protein sequence ID" value="KGJ96654.1"/>
    <property type="molecule type" value="Genomic_DNA"/>
</dbReference>
<dbReference type="Pfam" id="PF00881">
    <property type="entry name" value="Nitroreductase"/>
    <property type="match status" value="1"/>
</dbReference>
<reference evidence="5 6" key="1">
    <citation type="submission" date="2014-08" db="EMBL/GenBank/DDBJ databases">
        <title>Genomic and Phenotypic Diversity of Colwellia psychrerythraea strains from Disparate Marine Basins.</title>
        <authorList>
            <person name="Techtmann S.M."/>
            <person name="Stelling S.C."/>
            <person name="Utturkar S.M."/>
            <person name="Alshibli N."/>
            <person name="Harris A."/>
            <person name="Brown S.D."/>
            <person name="Hazen T.C."/>
        </authorList>
    </citation>
    <scope>NUCLEOTIDE SEQUENCE [LARGE SCALE GENOMIC DNA]</scope>
    <source>
        <strain evidence="5 6">GAB14E</strain>
    </source>
</reference>
<proteinExistence type="inferred from homology"/>